<dbReference type="InterPro" id="IPR058870">
    <property type="entry name" value="YuzC"/>
</dbReference>
<dbReference type="Pfam" id="PF26344">
    <property type="entry name" value="YuzC"/>
    <property type="match status" value="1"/>
</dbReference>
<proteinExistence type="predicted"/>
<organism evidence="1 2">
    <name type="scientific">Cytobacillus oceanisediminis 2691</name>
    <dbReference type="NCBI Taxonomy" id="1196031"/>
    <lineage>
        <taxon>Bacteria</taxon>
        <taxon>Bacillati</taxon>
        <taxon>Bacillota</taxon>
        <taxon>Bacilli</taxon>
        <taxon>Bacillales</taxon>
        <taxon>Bacillaceae</taxon>
        <taxon>Cytobacillus</taxon>
    </lineage>
</organism>
<evidence type="ECO:0000313" key="2">
    <source>
        <dbReference type="Proteomes" id="UP000077856"/>
    </source>
</evidence>
<dbReference type="EMBL" id="CP015506">
    <property type="protein sequence ID" value="AND42001.1"/>
    <property type="molecule type" value="Genomic_DNA"/>
</dbReference>
<protein>
    <submittedName>
        <fullName evidence="1">Uncharacterized protein</fullName>
    </submittedName>
</protein>
<dbReference type="AlphaFoldDB" id="A0A161JC40"/>
<gene>
    <name evidence="1" type="ORF">A361_23595</name>
</gene>
<dbReference type="KEGG" id="bon:A361_23595"/>
<dbReference type="eggNOG" id="ENOG5032Y01">
    <property type="taxonomic scope" value="Bacteria"/>
</dbReference>
<dbReference type="Proteomes" id="UP000077856">
    <property type="component" value="Chromosome"/>
</dbReference>
<sequence>MYPYYYFRYPKPGYNPQLQNCWNYPHAYQSYYHPVHFYRTFPAVDPQMFMSSAKKMEVLMRDASTLLVNMAESKKFSYELMSAAQQSKKDAVEKMIKSTGISQIPAVSYTPDGLSLHFESDKEDSQKCCDLTLKLRWM</sequence>
<name>A0A161JC40_9BACI</name>
<evidence type="ECO:0000313" key="1">
    <source>
        <dbReference type="EMBL" id="AND42001.1"/>
    </source>
</evidence>
<accession>A0A161JC40</accession>
<dbReference type="STRING" id="1196031.A361_23595"/>
<reference evidence="1 2" key="1">
    <citation type="submission" date="2016-04" db="EMBL/GenBank/DDBJ databases">
        <title>Complete genome sequence of Bacillus oceanisediminis strain 2691.</title>
        <authorList>
            <person name="Jeong H."/>
            <person name="Kim H.J."/>
            <person name="Lee D.-W."/>
        </authorList>
    </citation>
    <scope>NUCLEOTIDE SEQUENCE [LARGE SCALE GENOMIC DNA]</scope>
    <source>
        <strain evidence="1 2">2691</strain>
    </source>
</reference>